<feature type="domain" description="PPM-type phosphatase" evidence="3">
    <location>
        <begin position="143"/>
        <end position="351"/>
    </location>
</feature>
<dbReference type="PANTHER" id="PTHR43156">
    <property type="entry name" value="STAGE II SPORULATION PROTEIN E-RELATED"/>
    <property type="match status" value="1"/>
</dbReference>
<evidence type="ECO:0000256" key="2">
    <source>
        <dbReference type="SAM" id="Phobius"/>
    </source>
</evidence>
<dbReference type="EMBL" id="JAERTX010000019">
    <property type="protein sequence ID" value="MBM9461573.1"/>
    <property type="molecule type" value="Genomic_DNA"/>
</dbReference>
<dbReference type="InterPro" id="IPR001932">
    <property type="entry name" value="PPM-type_phosphatase-like_dom"/>
</dbReference>
<dbReference type="SUPFAM" id="SSF81606">
    <property type="entry name" value="PP2C-like"/>
    <property type="match status" value="1"/>
</dbReference>
<dbReference type="PANTHER" id="PTHR43156:SF2">
    <property type="entry name" value="STAGE II SPORULATION PROTEIN E"/>
    <property type="match status" value="1"/>
</dbReference>
<dbReference type="GO" id="GO:0016791">
    <property type="term" value="F:phosphatase activity"/>
    <property type="evidence" value="ECO:0007669"/>
    <property type="project" value="TreeGrafter"/>
</dbReference>
<organism evidence="4 5">
    <name type="scientific">Nocardioides faecalis</name>
    <dbReference type="NCBI Taxonomy" id="2803858"/>
    <lineage>
        <taxon>Bacteria</taxon>
        <taxon>Bacillati</taxon>
        <taxon>Actinomycetota</taxon>
        <taxon>Actinomycetes</taxon>
        <taxon>Propionibacteriales</taxon>
        <taxon>Nocardioidaceae</taxon>
        <taxon>Nocardioides</taxon>
    </lineage>
</organism>
<feature type="transmembrane region" description="Helical" evidence="2">
    <location>
        <begin position="90"/>
        <end position="113"/>
    </location>
</feature>
<dbReference type="InterPro" id="IPR052016">
    <property type="entry name" value="Bact_Sigma-Reg"/>
</dbReference>
<dbReference type="RefSeq" id="WP_205292892.1">
    <property type="nucleotide sequence ID" value="NZ_CP074406.1"/>
</dbReference>
<reference evidence="4" key="1">
    <citation type="submission" date="2021-01" db="EMBL/GenBank/DDBJ databases">
        <title>Novel species in genus Nocardioides.</title>
        <authorList>
            <person name="Zhang G."/>
        </authorList>
    </citation>
    <scope>NUCLEOTIDE SEQUENCE</scope>
    <source>
        <strain evidence="4">Zg-536</strain>
    </source>
</reference>
<evidence type="ECO:0000256" key="1">
    <source>
        <dbReference type="ARBA" id="ARBA00022801"/>
    </source>
</evidence>
<dbReference type="Proteomes" id="UP000663791">
    <property type="component" value="Unassembled WGS sequence"/>
</dbReference>
<keyword evidence="2" id="KW-1133">Transmembrane helix</keyword>
<feature type="transmembrane region" description="Helical" evidence="2">
    <location>
        <begin position="21"/>
        <end position="36"/>
    </location>
</feature>
<dbReference type="Gene3D" id="3.60.40.10">
    <property type="entry name" value="PPM-type phosphatase domain"/>
    <property type="match status" value="1"/>
</dbReference>
<protein>
    <submittedName>
        <fullName evidence="4">Serine/threonine-protein phosphatase</fullName>
    </submittedName>
</protein>
<dbReference type="Pfam" id="PF07228">
    <property type="entry name" value="SpoIIE"/>
    <property type="match status" value="1"/>
</dbReference>
<proteinExistence type="predicted"/>
<comment type="caution">
    <text evidence="4">The sequence shown here is derived from an EMBL/GenBank/DDBJ whole genome shotgun (WGS) entry which is preliminary data.</text>
</comment>
<sequence>MPTTTSSPLRSFLRASPRGDFGLAVGLFVLALLLVADLATGVILTASYASAVIVCSLITTPRRTALLAVLTVGLSLVSGLWHGTFGTRDWVVRGTLSGLLCAMAVVASAVTAAREQRLRTMTRIAEVAQRAVLRATPARLGTVALASRYQSATADAMVGGDLYEAVSTPYGIRILIGDVRGKGIEAVETAATVLGAFRQSASTVPDLARLCANLDEAVSLVVEIEDFVTAVVVEISGTRMRVASCGHHPPLLVHGSSASEVETGDPSPPLGLGAWPQVTAHVFPVGARLLLYTDGVVEARDRDGEFFDLLGVAGQLGADTPDGALDDLLGALRAHSKGRLGDDLAMVLVENLAGEESLASRPVRDSVAHLSA</sequence>
<accession>A0A938YBG1</accession>
<evidence type="ECO:0000313" key="4">
    <source>
        <dbReference type="EMBL" id="MBM9461573.1"/>
    </source>
</evidence>
<dbReference type="AlphaFoldDB" id="A0A938YBG1"/>
<dbReference type="SMART" id="SM00331">
    <property type="entry name" value="PP2C_SIG"/>
    <property type="match status" value="1"/>
</dbReference>
<keyword evidence="2" id="KW-0812">Transmembrane</keyword>
<evidence type="ECO:0000259" key="3">
    <source>
        <dbReference type="SMART" id="SM00331"/>
    </source>
</evidence>
<keyword evidence="5" id="KW-1185">Reference proteome</keyword>
<dbReference type="InterPro" id="IPR036457">
    <property type="entry name" value="PPM-type-like_dom_sf"/>
</dbReference>
<keyword evidence="1" id="KW-0378">Hydrolase</keyword>
<keyword evidence="2" id="KW-0472">Membrane</keyword>
<evidence type="ECO:0000313" key="5">
    <source>
        <dbReference type="Proteomes" id="UP000663791"/>
    </source>
</evidence>
<feature type="transmembrane region" description="Helical" evidence="2">
    <location>
        <begin position="66"/>
        <end position="84"/>
    </location>
</feature>
<name>A0A938YBG1_9ACTN</name>
<gene>
    <name evidence="4" type="ORF">JK386_16855</name>
</gene>